<dbReference type="InterPro" id="IPR040788">
    <property type="entry name" value="HEPN_MAE_28990"/>
</dbReference>
<organism evidence="2 3">
    <name type="scientific">Pseudomonas citrulli</name>
    <dbReference type="NCBI Taxonomy" id="3064347"/>
    <lineage>
        <taxon>Bacteria</taxon>
        <taxon>Pseudomonadati</taxon>
        <taxon>Pseudomonadota</taxon>
        <taxon>Gammaproteobacteria</taxon>
        <taxon>Pseudomonadales</taxon>
        <taxon>Pseudomonadaceae</taxon>
        <taxon>Pseudomonas</taxon>
    </lineage>
</organism>
<evidence type="ECO:0000313" key="3">
    <source>
        <dbReference type="Proteomes" id="UP001228019"/>
    </source>
</evidence>
<gene>
    <name evidence="2" type="ORF">Q6A48_15075</name>
</gene>
<protein>
    <submittedName>
        <fullName evidence="2">MAE_28990/MAE_18760 family HEPN-like nuclease</fullName>
    </submittedName>
</protein>
<dbReference type="Pfam" id="PF18737">
    <property type="entry name" value="HEPN_MAE_28990"/>
    <property type="match status" value="1"/>
</dbReference>
<keyword evidence="3" id="KW-1185">Reference proteome</keyword>
<comment type="caution">
    <text evidence="2">The sequence shown here is derived from an EMBL/GenBank/DDBJ whole genome shotgun (WGS) entry which is preliminary data.</text>
</comment>
<evidence type="ECO:0000259" key="1">
    <source>
        <dbReference type="Pfam" id="PF18737"/>
    </source>
</evidence>
<accession>A0ABT9C082</accession>
<reference evidence="2 3" key="1">
    <citation type="submission" date="2023-07" db="EMBL/GenBank/DDBJ databases">
        <title>Identification of four novel Pseudomonas species associated with bacterial leaf spot of cucurbits.</title>
        <authorList>
            <person name="Fullem K.R."/>
        </authorList>
    </citation>
    <scope>NUCLEOTIDE SEQUENCE [LARGE SCALE GENOMIC DNA]</scope>
    <source>
        <strain evidence="2 3">K18</strain>
    </source>
</reference>
<dbReference type="RefSeq" id="WP_304554901.1">
    <property type="nucleotide sequence ID" value="NZ_JAUQOP010000020.1"/>
</dbReference>
<proteinExistence type="predicted"/>
<sequence>MTTLLRELSERKDEFFYHLNLAEALELRIFDGESISVGDVSLNVRHVMTMKSGLIVHLYNVVEAVMSRTIDEVGRAVKTAPPSDWAHQTLKEWLRLNASIGLDGNEDSRLAVVHKAALQLLQKTPIERLKFKKPSGTWSDSVIYTFATRLGVQFRLTGDIARKFQKAPKYGDETPMTFLAERRNAIAHGRKTFEDGAADLSLGDIKELGIITISYMELAIEAFQKFVNERKYMAVQV</sequence>
<evidence type="ECO:0000313" key="2">
    <source>
        <dbReference type="EMBL" id="MDO7898204.1"/>
    </source>
</evidence>
<name>A0ABT9C082_9PSED</name>
<feature type="domain" description="MAE-28990/MAE-18760-like HEPN" evidence="1">
    <location>
        <begin position="2"/>
        <end position="232"/>
    </location>
</feature>
<dbReference type="EMBL" id="JAUQOP010000020">
    <property type="protein sequence ID" value="MDO7898204.1"/>
    <property type="molecule type" value="Genomic_DNA"/>
</dbReference>
<dbReference type="Proteomes" id="UP001228019">
    <property type="component" value="Unassembled WGS sequence"/>
</dbReference>